<accession>A0AAD8I484</accession>
<evidence type="ECO:0000313" key="3">
    <source>
        <dbReference type="EMBL" id="KAK1378443.1"/>
    </source>
</evidence>
<reference evidence="3" key="2">
    <citation type="submission" date="2023-05" db="EMBL/GenBank/DDBJ databases">
        <authorList>
            <person name="Schelkunov M.I."/>
        </authorList>
    </citation>
    <scope>NUCLEOTIDE SEQUENCE</scope>
    <source>
        <strain evidence="3">Hsosn_3</strain>
        <tissue evidence="3">Leaf</tissue>
    </source>
</reference>
<dbReference type="EMBL" id="JAUIZM010000006">
    <property type="protein sequence ID" value="KAK1378443.1"/>
    <property type="molecule type" value="Genomic_DNA"/>
</dbReference>
<proteinExistence type="predicted"/>
<keyword evidence="1" id="KW-0175">Coiled coil</keyword>
<keyword evidence="4" id="KW-1185">Reference proteome</keyword>
<feature type="compositionally biased region" description="Basic and acidic residues" evidence="2">
    <location>
        <begin position="309"/>
        <end position="319"/>
    </location>
</feature>
<protein>
    <submittedName>
        <fullName evidence="3">Uncharacterized protein</fullName>
    </submittedName>
</protein>
<evidence type="ECO:0000256" key="2">
    <source>
        <dbReference type="SAM" id="MobiDB-lite"/>
    </source>
</evidence>
<dbReference type="Proteomes" id="UP001237642">
    <property type="component" value="Unassembled WGS sequence"/>
</dbReference>
<comment type="caution">
    <text evidence="3">The sequence shown here is derived from an EMBL/GenBank/DDBJ whole genome shotgun (WGS) entry which is preliminary data.</text>
</comment>
<organism evidence="3 4">
    <name type="scientific">Heracleum sosnowskyi</name>
    <dbReference type="NCBI Taxonomy" id="360622"/>
    <lineage>
        <taxon>Eukaryota</taxon>
        <taxon>Viridiplantae</taxon>
        <taxon>Streptophyta</taxon>
        <taxon>Embryophyta</taxon>
        <taxon>Tracheophyta</taxon>
        <taxon>Spermatophyta</taxon>
        <taxon>Magnoliopsida</taxon>
        <taxon>eudicotyledons</taxon>
        <taxon>Gunneridae</taxon>
        <taxon>Pentapetalae</taxon>
        <taxon>asterids</taxon>
        <taxon>campanulids</taxon>
        <taxon>Apiales</taxon>
        <taxon>Apiaceae</taxon>
        <taxon>Apioideae</taxon>
        <taxon>apioid superclade</taxon>
        <taxon>Tordylieae</taxon>
        <taxon>Tordyliinae</taxon>
        <taxon>Heracleum</taxon>
    </lineage>
</organism>
<feature type="region of interest" description="Disordered" evidence="2">
    <location>
        <begin position="1"/>
        <end position="76"/>
    </location>
</feature>
<name>A0AAD8I484_9APIA</name>
<evidence type="ECO:0000313" key="4">
    <source>
        <dbReference type="Proteomes" id="UP001237642"/>
    </source>
</evidence>
<gene>
    <name evidence="3" type="ORF">POM88_025187</name>
</gene>
<sequence length="333" mass="36729">MTGVPNLFGAPRNSSATQQRASTVTIPVSTKKHVAKKNKNQDSNQDVQPPPKKQNIGKAGKSGVDAQTDEAGAPTRVAAPNCSSLRVFNAFGHLWDSLISENEYKRWMARSDSDKQKIATRASLDLFMFNSECEKNKEENVKRMKELEAEVGKLKADVKSLNSKLNKSETEKKAAISSLSTLETQLTRQVELAKEKDAFIQTLEEKTTDLELKLDELEEEKDSGWAAEKEKLSKESFDEGIKAYCITFLAGEPNYDWRPKFGAGMADFLADLSQKEAQAIAEKRIALEEVLSTEDVARQPGENANPEKSAPEDNVEHTSTDAPPSDHPGDQAA</sequence>
<feature type="region of interest" description="Disordered" evidence="2">
    <location>
        <begin position="289"/>
        <end position="333"/>
    </location>
</feature>
<feature type="coiled-coil region" evidence="1">
    <location>
        <begin position="130"/>
        <end position="171"/>
    </location>
</feature>
<feature type="compositionally biased region" description="Polar residues" evidence="2">
    <location>
        <begin position="12"/>
        <end position="28"/>
    </location>
</feature>
<reference evidence="3" key="1">
    <citation type="submission" date="2023-02" db="EMBL/GenBank/DDBJ databases">
        <title>Genome of toxic invasive species Heracleum sosnowskyi carries increased number of genes despite the absence of recent whole-genome duplications.</title>
        <authorList>
            <person name="Schelkunov M."/>
            <person name="Shtratnikova V."/>
            <person name="Makarenko M."/>
            <person name="Klepikova A."/>
            <person name="Omelchenko D."/>
            <person name="Novikova G."/>
            <person name="Obukhova E."/>
            <person name="Bogdanov V."/>
            <person name="Penin A."/>
            <person name="Logacheva M."/>
        </authorList>
    </citation>
    <scope>NUCLEOTIDE SEQUENCE</scope>
    <source>
        <strain evidence="3">Hsosn_3</strain>
        <tissue evidence="3">Leaf</tissue>
    </source>
</reference>
<dbReference type="AlphaFoldDB" id="A0AAD8I484"/>
<evidence type="ECO:0000256" key="1">
    <source>
        <dbReference type="SAM" id="Coils"/>
    </source>
</evidence>